<organism evidence="2 3">
    <name type="scientific">Pseudomonas syringae</name>
    <dbReference type="NCBI Taxonomy" id="317"/>
    <lineage>
        <taxon>Bacteria</taxon>
        <taxon>Pseudomonadati</taxon>
        <taxon>Pseudomonadota</taxon>
        <taxon>Gammaproteobacteria</taxon>
        <taxon>Pseudomonadales</taxon>
        <taxon>Pseudomonadaceae</taxon>
        <taxon>Pseudomonas</taxon>
    </lineage>
</organism>
<name>A0A085VNS2_PSESX</name>
<dbReference type="AlphaFoldDB" id="A0A085VNS2"/>
<keyword evidence="3" id="KW-1185">Reference proteome</keyword>
<dbReference type="EMBL" id="JPQU01000022">
    <property type="protein sequence ID" value="KFE57085.1"/>
    <property type="molecule type" value="Genomic_DNA"/>
</dbReference>
<gene>
    <name evidence="2" type="ORF">IV01_06115</name>
</gene>
<dbReference type="Proteomes" id="UP000028631">
    <property type="component" value="Unassembled WGS sequence"/>
</dbReference>
<evidence type="ECO:0000256" key="1">
    <source>
        <dbReference type="SAM" id="MobiDB-lite"/>
    </source>
</evidence>
<feature type="compositionally biased region" description="Low complexity" evidence="1">
    <location>
        <begin position="1"/>
        <end position="22"/>
    </location>
</feature>
<dbReference type="RefSeq" id="WP_032627017.1">
    <property type="nucleotide sequence ID" value="NZ_JPQU01000022.1"/>
</dbReference>
<dbReference type="OrthoDB" id="6183696at2"/>
<comment type="caution">
    <text evidence="2">The sequence shown here is derived from an EMBL/GenBank/DDBJ whole genome shotgun (WGS) entry which is preliminary data.</text>
</comment>
<protein>
    <submittedName>
        <fullName evidence="2">Uncharacterized protein</fullName>
    </submittedName>
</protein>
<evidence type="ECO:0000313" key="3">
    <source>
        <dbReference type="Proteomes" id="UP000028631"/>
    </source>
</evidence>
<proteinExistence type="predicted"/>
<accession>A0A085VNS2</accession>
<dbReference type="PATRIC" id="fig|317.175.peg.1279"/>
<evidence type="ECO:0000313" key="2">
    <source>
        <dbReference type="EMBL" id="KFE57085.1"/>
    </source>
</evidence>
<sequence length="155" mass="16203">MSTVSATPPSTSSTPSSHKSSSFDAKLDIAKSSQILVDYLKDNGKSAINADELSRLANAPADDVSAEVSAAADYMTRHSDVFTAIETHDVAGADNLSGVWNLEWAAQGGLNGTAVEAIAKMTDTFDLAIAKSAEITQITTGKKAELDATKQRPQS</sequence>
<reference evidence="2 3" key="1">
    <citation type="submission" date="2014-07" db="EMBL/GenBank/DDBJ databases">
        <title>Draft Genome Sequences of Environmental Pseudomonas syringae strains.</title>
        <authorList>
            <person name="Baltrus D.A."/>
            <person name="Berge O."/>
            <person name="Morris C."/>
        </authorList>
    </citation>
    <scope>NUCLEOTIDE SEQUENCE [LARGE SCALE GENOMIC DNA]</scope>
    <source>
        <strain evidence="2 3">GAW0119</strain>
    </source>
</reference>
<feature type="region of interest" description="Disordered" evidence="1">
    <location>
        <begin position="1"/>
        <end position="23"/>
    </location>
</feature>